<dbReference type="PANTHER" id="PTHR34861">
    <property type="match status" value="1"/>
</dbReference>
<gene>
    <name evidence="1" type="ORF">ACFYU5_35995</name>
</gene>
<comment type="caution">
    <text evidence="1">The sequence shown here is derived from an EMBL/GenBank/DDBJ whole genome shotgun (WGS) entry which is preliminary data.</text>
</comment>
<accession>A0ABW6PF81</accession>
<dbReference type="InterPro" id="IPR037175">
    <property type="entry name" value="KFase_sf"/>
</dbReference>
<evidence type="ECO:0008006" key="3">
    <source>
        <dbReference type="Google" id="ProtNLM"/>
    </source>
</evidence>
<name>A0ABW6PF81_9NOCA</name>
<dbReference type="EMBL" id="JBIAMT010000011">
    <property type="protein sequence ID" value="MFF0501836.1"/>
    <property type="molecule type" value="Genomic_DNA"/>
</dbReference>
<dbReference type="RefSeq" id="WP_387401843.1">
    <property type="nucleotide sequence ID" value="NZ_JBIAMT010000011.1"/>
</dbReference>
<dbReference type="Proteomes" id="UP001601442">
    <property type="component" value="Unassembled WGS sequence"/>
</dbReference>
<dbReference type="PANTHER" id="PTHR34861:SF10">
    <property type="entry name" value="CYCLASE"/>
    <property type="match status" value="1"/>
</dbReference>
<organism evidence="1 2">
    <name type="scientific">Nocardia aobensis</name>
    <dbReference type="NCBI Taxonomy" id="257277"/>
    <lineage>
        <taxon>Bacteria</taxon>
        <taxon>Bacillati</taxon>
        <taxon>Actinomycetota</taxon>
        <taxon>Actinomycetes</taxon>
        <taxon>Mycobacteriales</taxon>
        <taxon>Nocardiaceae</taxon>
        <taxon>Nocardia</taxon>
    </lineage>
</organism>
<keyword evidence="2" id="KW-1185">Reference proteome</keyword>
<evidence type="ECO:0000313" key="1">
    <source>
        <dbReference type="EMBL" id="MFF0501836.1"/>
    </source>
</evidence>
<evidence type="ECO:0000313" key="2">
    <source>
        <dbReference type="Proteomes" id="UP001601442"/>
    </source>
</evidence>
<protein>
    <recommendedName>
        <fullName evidence="3">Cyclase</fullName>
    </recommendedName>
</protein>
<sequence>MAIPNIGLFIGEIWDLDTLAEDCAEDGVYEFFLTAAPIPVTGAVGAPVNPIAIK</sequence>
<dbReference type="Gene3D" id="3.50.30.50">
    <property type="entry name" value="Putative cyclase"/>
    <property type="match status" value="1"/>
</dbReference>
<reference evidence="1 2" key="1">
    <citation type="submission" date="2024-10" db="EMBL/GenBank/DDBJ databases">
        <title>The Natural Products Discovery Center: Release of the First 8490 Sequenced Strains for Exploring Actinobacteria Biosynthetic Diversity.</title>
        <authorList>
            <person name="Kalkreuter E."/>
            <person name="Kautsar S.A."/>
            <person name="Yang D."/>
            <person name="Bader C.D."/>
            <person name="Teijaro C.N."/>
            <person name="Fluegel L."/>
            <person name="Davis C.M."/>
            <person name="Simpson J.R."/>
            <person name="Lauterbach L."/>
            <person name="Steele A.D."/>
            <person name="Gui C."/>
            <person name="Meng S."/>
            <person name="Li G."/>
            <person name="Viehrig K."/>
            <person name="Ye F."/>
            <person name="Su P."/>
            <person name="Kiefer A.F."/>
            <person name="Nichols A."/>
            <person name="Cepeda A.J."/>
            <person name="Yan W."/>
            <person name="Fan B."/>
            <person name="Jiang Y."/>
            <person name="Adhikari A."/>
            <person name="Zheng C.-J."/>
            <person name="Schuster L."/>
            <person name="Cowan T.M."/>
            <person name="Smanski M.J."/>
            <person name="Chevrette M.G."/>
            <person name="De Carvalho L.P.S."/>
            <person name="Shen B."/>
        </authorList>
    </citation>
    <scope>NUCLEOTIDE SEQUENCE [LARGE SCALE GENOMIC DNA]</scope>
    <source>
        <strain evidence="1 2">NPDC004119</strain>
    </source>
</reference>
<proteinExistence type="predicted"/>